<comment type="caution">
    <text evidence="2">The sequence shown here is derived from an EMBL/GenBank/DDBJ whole genome shotgun (WGS) entry which is preliminary data.</text>
</comment>
<organism evidence="2 3">
    <name type="scientific">Novosphingobium sediminicola</name>
    <dbReference type="NCBI Taxonomy" id="563162"/>
    <lineage>
        <taxon>Bacteria</taxon>
        <taxon>Pseudomonadati</taxon>
        <taxon>Pseudomonadota</taxon>
        <taxon>Alphaproteobacteria</taxon>
        <taxon>Sphingomonadales</taxon>
        <taxon>Sphingomonadaceae</taxon>
        <taxon>Novosphingobium</taxon>
    </lineage>
</organism>
<keyword evidence="3" id="KW-1185">Reference proteome</keyword>
<keyword evidence="1" id="KW-1133">Transmembrane helix</keyword>
<dbReference type="EMBL" id="JACIDX010000010">
    <property type="protein sequence ID" value="MBB3955862.1"/>
    <property type="molecule type" value="Genomic_DNA"/>
</dbReference>
<dbReference type="RefSeq" id="WP_183626522.1">
    <property type="nucleotide sequence ID" value="NZ_JACIDX010000010.1"/>
</dbReference>
<dbReference type="Proteomes" id="UP000548867">
    <property type="component" value="Unassembled WGS sequence"/>
</dbReference>
<name>A0A7W6CHC7_9SPHN</name>
<evidence type="ECO:0000256" key="1">
    <source>
        <dbReference type="SAM" id="Phobius"/>
    </source>
</evidence>
<accession>A0A7W6CHC7</accession>
<gene>
    <name evidence="2" type="ORF">GGR38_002818</name>
</gene>
<protein>
    <recommendedName>
        <fullName evidence="4">Transmembrane protein</fullName>
    </recommendedName>
</protein>
<dbReference type="AlphaFoldDB" id="A0A7W6CHC7"/>
<evidence type="ECO:0000313" key="3">
    <source>
        <dbReference type="Proteomes" id="UP000548867"/>
    </source>
</evidence>
<evidence type="ECO:0000313" key="2">
    <source>
        <dbReference type="EMBL" id="MBB3955862.1"/>
    </source>
</evidence>
<proteinExistence type="predicted"/>
<sequence length="81" mass="9282">MSELRKITAQDQGERFDEAANAQLARDVLEAQSAAPRLLLHPDGPELLDVHQDDRAIHIEHWLIMGVWLTTIVVSLWRFLL</sequence>
<keyword evidence="1" id="KW-0812">Transmembrane</keyword>
<feature type="transmembrane region" description="Helical" evidence="1">
    <location>
        <begin position="62"/>
        <end position="80"/>
    </location>
</feature>
<reference evidence="2 3" key="1">
    <citation type="submission" date="2020-08" db="EMBL/GenBank/DDBJ databases">
        <title>Genomic Encyclopedia of Type Strains, Phase IV (KMG-IV): sequencing the most valuable type-strain genomes for metagenomic binning, comparative biology and taxonomic classification.</title>
        <authorList>
            <person name="Goeker M."/>
        </authorList>
    </citation>
    <scope>NUCLEOTIDE SEQUENCE [LARGE SCALE GENOMIC DNA]</scope>
    <source>
        <strain evidence="2 3">DSM 27057</strain>
    </source>
</reference>
<evidence type="ECO:0008006" key="4">
    <source>
        <dbReference type="Google" id="ProtNLM"/>
    </source>
</evidence>
<keyword evidence="1" id="KW-0472">Membrane</keyword>